<protein>
    <submittedName>
        <fullName evidence="1">Uncharacterized protein</fullName>
    </submittedName>
</protein>
<keyword evidence="2" id="KW-1185">Reference proteome</keyword>
<name>A0A7M5V7C1_9CNID</name>
<proteinExistence type="predicted"/>
<dbReference type="EnsemblMetazoa" id="CLYHEMT008714.1">
    <property type="protein sequence ID" value="CLYHEMP008714.1"/>
    <property type="gene ID" value="CLYHEMG008714"/>
</dbReference>
<organism evidence="1 2">
    <name type="scientific">Clytia hemisphaerica</name>
    <dbReference type="NCBI Taxonomy" id="252671"/>
    <lineage>
        <taxon>Eukaryota</taxon>
        <taxon>Metazoa</taxon>
        <taxon>Cnidaria</taxon>
        <taxon>Hydrozoa</taxon>
        <taxon>Hydroidolina</taxon>
        <taxon>Leptothecata</taxon>
        <taxon>Obeliida</taxon>
        <taxon>Clytiidae</taxon>
        <taxon>Clytia</taxon>
    </lineage>
</organism>
<sequence length="157" mass="18327">KQKSFPLTQIARDLNFSTSRSGVYRKRVFIRMILKTVLVVLCYYACCDASLYDYQEDHYGSYYKKDDISEIPQLGDANPLVNLKGEATRHDYFYDDLINAKGCPTPVFKIQMERERVIISDPIANKAMYDRRTIRVEHQLNTMTSSALDIRLPIWIM</sequence>
<accession>A0A7M5V7C1</accession>
<evidence type="ECO:0000313" key="2">
    <source>
        <dbReference type="Proteomes" id="UP000594262"/>
    </source>
</evidence>
<dbReference type="AlphaFoldDB" id="A0A7M5V7C1"/>
<evidence type="ECO:0000313" key="1">
    <source>
        <dbReference type="EnsemblMetazoa" id="CLYHEMP008714.1"/>
    </source>
</evidence>
<dbReference type="Proteomes" id="UP000594262">
    <property type="component" value="Unplaced"/>
</dbReference>
<reference evidence="1" key="1">
    <citation type="submission" date="2021-01" db="UniProtKB">
        <authorList>
            <consortium name="EnsemblMetazoa"/>
        </authorList>
    </citation>
    <scope>IDENTIFICATION</scope>
</reference>